<evidence type="ECO:0000259" key="6">
    <source>
        <dbReference type="Pfam" id="PF25060"/>
    </source>
</evidence>
<keyword evidence="2" id="KW-0677">Repeat</keyword>
<evidence type="ECO:0000259" key="8">
    <source>
        <dbReference type="Pfam" id="PF25063"/>
    </source>
</evidence>
<proteinExistence type="inferred from homology"/>
<accession>A0A0N5A168</accession>
<dbReference type="GO" id="GO:0005929">
    <property type="term" value="C:cilium"/>
    <property type="evidence" value="ECO:0007669"/>
    <property type="project" value="GOC"/>
</dbReference>
<dbReference type="SUPFAM" id="SSF48452">
    <property type="entry name" value="TPR-like"/>
    <property type="match status" value="3"/>
</dbReference>
<dbReference type="Pfam" id="PF25063">
    <property type="entry name" value="ARM_TT21_C"/>
    <property type="match status" value="1"/>
</dbReference>
<dbReference type="Gene3D" id="1.25.40.10">
    <property type="entry name" value="Tetratricopeptide repeat domain"/>
    <property type="match status" value="4"/>
</dbReference>
<sequence>MNSEDSLRCETFYYLREKYYGTCLSITDTYLGTASIKNMFFLVIRAYTLIKLKKIAAAIRQLTNLKESEDYTCSILIVLKIAYESENEKDYDAIKEIENELRKSRENINDKDLYLVGLVLICESSYKQFRKFIKPSHYLSESSDLISIYGWLEFYEKNDVNAAMKYFDKISLSVGSNAYPDLYLGRVRMCQEMNHYSDMIKIIEECISQYSSFMPAHIEMAKAWMTNRNWDKVNESIQIASLVNNGSVYIRFIETSYTILVKGQYNLYESVLMDLYDAVESIESNNTNLIYQISSLLLTVMMDNEVIIEYVDKFINKLLEIEESTKYEALKCQFYLKKKHYKEAYEIAKNIMTKYTGEDPNILLLLVECYVKLGKGKDARYQIDFSTASVSKIKDSTLYCYLEAFLDKMDGKPYDSIFILLHSGIDKHIKTLRRMPYGFDYFIEINCDLIINIALLLFEISPLTPSKSPSDSLKEIVNILELIHDNFRGIDKAVYLLAKAKYLQMDMDEAEKLLKKCIEKSHQIAEVHLLMAQIQVEKKNLDEASKYLDIGLSLNFKVKDHPLYHRTKALLLKKSNQIDQSISLLKQAMKLPTFEGSIDKPDSLTVSDSDRIAIYLELIDSYQILNNVHEADLVMGQAMKRWKGKPEEEQLFLMSAQLKIFRGDSDGGIAILSTITPDQVNYQVAQIKLAEVYLQEKKDPIKFAKCYKNILASNPSIQSYIMLGDAYMSIQEPIKAIEVYETAMKKNSRDYNLAEKIGSAYVKCFMYHKAITFYESALKNSRQSRMRLCFAEQLLKMGNYEKCEKILMDGFEGNYEPSDVPTLKEHVSYYMMLSTLHLEINKYSEAINDLGQAKIIQTKILSKAASEGYNIQEEVTKSADICSKIAELYLNKREYSKAADMYKEAVATNEQDIKSMIALARIYMSTTKFQQCHSQCQAILARDRYNDEATLMMADLLYQSNKSSEALLHYTQLLDRNPSQYHALARCIELCRRAGDVDQADKYLKSVVDVNPRATMDPGYNFCKGLNEWYSGEPNAALQAFNRAKRDFEWGERAIYNIIELCLNPDNEIIGEESYEVMNDQNGEEINRFDGAQTAQQFFKEIKHRPLNPVRYELIGNFILMSTTNKAQIQQALNNFLGMLQETDSSSQNQVICIGAILGSARCYIALKQQPKAKQQLKKIVNHSWSLEDADYLQQCWLLLADIYLKQGKGEQASKIIRTILQYNSSCIKAYELMAIVKERETKFYDAASNYEQAWKLSKGRNVNVGFKLAYTYMKCKHFFHSIDICNQILDKYPNYPRIKAEILDKSRAGIRI</sequence>
<keyword evidence="11" id="KW-1185">Reference proteome</keyword>
<evidence type="ECO:0000259" key="10">
    <source>
        <dbReference type="Pfam" id="PF25068"/>
    </source>
</evidence>
<dbReference type="InterPro" id="IPR056835">
    <property type="entry name" value="ARM_TT21_5th"/>
</dbReference>
<dbReference type="InterPro" id="IPR056834">
    <property type="entry name" value="ARM_TT21_C"/>
</dbReference>
<dbReference type="InterPro" id="IPR019734">
    <property type="entry name" value="TPR_rpt"/>
</dbReference>
<evidence type="ECO:0000256" key="1">
    <source>
        <dbReference type="ARBA" id="ARBA00010935"/>
    </source>
</evidence>
<feature type="coiled-coil region" evidence="5">
    <location>
        <begin position="87"/>
        <end position="114"/>
    </location>
</feature>
<feature type="domain" description="Tetratricopeptide repeat protein 21A/21B fifth ARM repeats" evidence="9">
    <location>
        <begin position="947"/>
        <end position="1063"/>
    </location>
</feature>
<dbReference type="InterPro" id="IPR056836">
    <property type="entry name" value="ARM_TT21_4th"/>
</dbReference>
<evidence type="ECO:0000256" key="4">
    <source>
        <dbReference type="PROSITE-ProRule" id="PRU00339"/>
    </source>
</evidence>
<keyword evidence="5" id="KW-0175">Coiled coil</keyword>
<dbReference type="InterPro" id="IPR011990">
    <property type="entry name" value="TPR-like_helical_dom_sf"/>
</dbReference>
<dbReference type="InterPro" id="IPR056833">
    <property type="entry name" value="ARM_TT21_N"/>
</dbReference>
<comment type="similarity">
    <text evidence="1">Belongs to the TTC21 family.</text>
</comment>
<dbReference type="GO" id="GO:0061512">
    <property type="term" value="P:protein localization to cilium"/>
    <property type="evidence" value="ECO:0007669"/>
    <property type="project" value="TreeGrafter"/>
</dbReference>
<reference evidence="12" key="1">
    <citation type="submission" date="2017-02" db="UniProtKB">
        <authorList>
            <consortium name="WormBaseParasite"/>
        </authorList>
    </citation>
    <scope>IDENTIFICATION</scope>
</reference>
<protein>
    <submittedName>
        <fullName evidence="12">TPR_REGION domain-containing protein</fullName>
    </submittedName>
</protein>
<dbReference type="Pfam" id="PF25068">
    <property type="entry name" value="ARM_TT21_4th"/>
    <property type="match status" value="1"/>
</dbReference>
<evidence type="ECO:0000256" key="2">
    <source>
        <dbReference type="ARBA" id="ARBA00022737"/>
    </source>
</evidence>
<feature type="domain" description="Tetratricopeptide repeat protein 21A/21B N-terminal ARM repeat" evidence="7">
    <location>
        <begin position="12"/>
        <end position="233"/>
    </location>
</feature>
<keyword evidence="3 4" id="KW-0802">TPR repeat</keyword>
<dbReference type="Pfam" id="PF13181">
    <property type="entry name" value="TPR_8"/>
    <property type="match status" value="1"/>
</dbReference>
<dbReference type="SUPFAM" id="SSF81901">
    <property type="entry name" value="HCP-like"/>
    <property type="match status" value="1"/>
</dbReference>
<dbReference type="Pfam" id="PF25064">
    <property type="entry name" value="ARM_TT21_5th"/>
    <property type="match status" value="1"/>
</dbReference>
<dbReference type="InterPro" id="IPR040364">
    <property type="entry name" value="TTC21A/TTC21B"/>
</dbReference>
<feature type="domain" description="Tetratricopeptide repeat protein 21A/21B second ARM" evidence="6">
    <location>
        <begin position="271"/>
        <end position="538"/>
    </location>
</feature>
<dbReference type="STRING" id="131310.A0A0N5A168"/>
<dbReference type="PANTHER" id="PTHR14699">
    <property type="entry name" value="STI2 PROTEIN-RELATED"/>
    <property type="match status" value="1"/>
</dbReference>
<evidence type="ECO:0000313" key="12">
    <source>
        <dbReference type="WBParaSite" id="PTRK_0001536800.1"/>
    </source>
</evidence>
<feature type="repeat" description="TPR" evidence="4">
    <location>
        <begin position="879"/>
        <end position="912"/>
    </location>
</feature>
<dbReference type="Pfam" id="PF25060">
    <property type="entry name" value="ARM_TT21_2nd"/>
    <property type="match status" value="1"/>
</dbReference>
<dbReference type="Pfam" id="PF25062">
    <property type="entry name" value="ARM_TT21_N"/>
    <property type="match status" value="1"/>
</dbReference>
<name>A0A0N5A168_PARTI</name>
<dbReference type="Proteomes" id="UP000038045">
    <property type="component" value="Unplaced"/>
</dbReference>
<dbReference type="GO" id="GO:0030991">
    <property type="term" value="C:intraciliary transport particle A"/>
    <property type="evidence" value="ECO:0007669"/>
    <property type="project" value="TreeGrafter"/>
</dbReference>
<feature type="domain" description="Tetratricopeptide repeat protein 21A/21B C-terminal ARM" evidence="8">
    <location>
        <begin position="1094"/>
        <end position="1308"/>
    </location>
</feature>
<dbReference type="InterPro" id="IPR056832">
    <property type="entry name" value="ARM_TT21_2nd"/>
</dbReference>
<dbReference type="GO" id="GO:0035721">
    <property type="term" value="P:intraciliary retrograde transport"/>
    <property type="evidence" value="ECO:0007669"/>
    <property type="project" value="TreeGrafter"/>
</dbReference>
<dbReference type="Pfam" id="PF25058">
    <property type="entry name" value="ARM_TT21"/>
    <property type="match status" value="1"/>
</dbReference>
<feature type="repeat" description="TPR" evidence="4">
    <location>
        <begin position="717"/>
        <end position="750"/>
    </location>
</feature>
<dbReference type="SMART" id="SM00028">
    <property type="entry name" value="TPR"/>
    <property type="match status" value="14"/>
</dbReference>
<evidence type="ECO:0000256" key="3">
    <source>
        <dbReference type="ARBA" id="ARBA00022803"/>
    </source>
</evidence>
<dbReference type="WBParaSite" id="PTRK_0001536800.1">
    <property type="protein sequence ID" value="PTRK_0001536800.1"/>
    <property type="gene ID" value="PTRK_0001536800"/>
</dbReference>
<organism evidence="11 12">
    <name type="scientific">Parastrongyloides trichosuri</name>
    <name type="common">Possum-specific nematode worm</name>
    <dbReference type="NCBI Taxonomy" id="131310"/>
    <lineage>
        <taxon>Eukaryota</taxon>
        <taxon>Metazoa</taxon>
        <taxon>Ecdysozoa</taxon>
        <taxon>Nematoda</taxon>
        <taxon>Chromadorea</taxon>
        <taxon>Rhabditida</taxon>
        <taxon>Tylenchina</taxon>
        <taxon>Panagrolaimomorpha</taxon>
        <taxon>Strongyloidoidea</taxon>
        <taxon>Strongyloididae</taxon>
        <taxon>Parastrongyloides</taxon>
    </lineage>
</organism>
<evidence type="ECO:0000313" key="11">
    <source>
        <dbReference type="Proteomes" id="UP000038045"/>
    </source>
</evidence>
<evidence type="ECO:0000259" key="7">
    <source>
        <dbReference type="Pfam" id="PF25062"/>
    </source>
</evidence>
<evidence type="ECO:0000259" key="9">
    <source>
        <dbReference type="Pfam" id="PF25064"/>
    </source>
</evidence>
<dbReference type="PROSITE" id="PS50005">
    <property type="entry name" value="TPR"/>
    <property type="match status" value="2"/>
</dbReference>
<feature type="domain" description="Tetratricopeptide repeat protein 21A/21B fourth ARM" evidence="10">
    <location>
        <begin position="753"/>
        <end position="906"/>
    </location>
</feature>
<evidence type="ECO:0000256" key="5">
    <source>
        <dbReference type="SAM" id="Coils"/>
    </source>
</evidence>
<dbReference type="PANTHER" id="PTHR14699:SF0">
    <property type="entry name" value="TETRATRICOPEPTIDE REPEAT PROTEIN 21 HOMOLOG"/>
    <property type="match status" value="1"/>
</dbReference>